<organism evidence="7 8">
    <name type="scientific">Cladonia borealis</name>
    <dbReference type="NCBI Taxonomy" id="184061"/>
    <lineage>
        <taxon>Eukaryota</taxon>
        <taxon>Fungi</taxon>
        <taxon>Dikarya</taxon>
        <taxon>Ascomycota</taxon>
        <taxon>Pezizomycotina</taxon>
        <taxon>Lecanoromycetes</taxon>
        <taxon>OSLEUM clade</taxon>
        <taxon>Lecanoromycetidae</taxon>
        <taxon>Lecanorales</taxon>
        <taxon>Lecanorineae</taxon>
        <taxon>Cladoniaceae</taxon>
        <taxon>Cladonia</taxon>
    </lineage>
</organism>
<feature type="transmembrane region" description="Helical" evidence="5">
    <location>
        <begin position="71"/>
        <end position="95"/>
    </location>
</feature>
<accession>A0AA39UYI2</accession>
<keyword evidence="4 5" id="KW-0472">Membrane</keyword>
<name>A0AA39UYI2_9LECA</name>
<dbReference type="EMBL" id="JAFEKC020000020">
    <property type="protein sequence ID" value="KAK0508828.1"/>
    <property type="molecule type" value="Genomic_DNA"/>
</dbReference>
<protein>
    <recommendedName>
        <fullName evidence="6">MARVEL domain-containing protein</fullName>
    </recommendedName>
</protein>
<evidence type="ECO:0000259" key="6">
    <source>
        <dbReference type="Pfam" id="PF01284"/>
    </source>
</evidence>
<feature type="transmembrane region" description="Helical" evidence="5">
    <location>
        <begin position="128"/>
        <end position="152"/>
    </location>
</feature>
<evidence type="ECO:0000313" key="8">
    <source>
        <dbReference type="Proteomes" id="UP001166286"/>
    </source>
</evidence>
<reference evidence="7" key="1">
    <citation type="submission" date="2023-03" db="EMBL/GenBank/DDBJ databases">
        <title>Complete genome of Cladonia borealis.</title>
        <authorList>
            <person name="Park H."/>
        </authorList>
    </citation>
    <scope>NUCLEOTIDE SEQUENCE</scope>
    <source>
        <strain evidence="7">ANT050790</strain>
    </source>
</reference>
<feature type="transmembrane region" description="Helical" evidence="5">
    <location>
        <begin position="7"/>
        <end position="29"/>
    </location>
</feature>
<sequence>MLEIISLAICAVQFLFAIIVLGLTGHVSALTDGYATPSQDAFELFCAVFTILVVIYLAASPRLFDRKLHHPFIVLGLNAITMLFWFAAFIAMAVFHHNLEEVDFFDGFDGNVYGVCGLIGSYCPSVEAAAIFGAFEWALFAAATALAALAIFQNREKSMGSGPQVSTA</sequence>
<dbReference type="Proteomes" id="UP001166286">
    <property type="component" value="Unassembled WGS sequence"/>
</dbReference>
<dbReference type="PANTHER" id="PTHR37451">
    <property type="entry name" value="MARVEL DOMAIN"/>
    <property type="match status" value="1"/>
</dbReference>
<evidence type="ECO:0000256" key="5">
    <source>
        <dbReference type="SAM" id="Phobius"/>
    </source>
</evidence>
<comment type="subcellular location">
    <subcellularLocation>
        <location evidence="1">Membrane</location>
        <topology evidence="1">Multi-pass membrane protein</topology>
    </subcellularLocation>
</comment>
<evidence type="ECO:0000256" key="1">
    <source>
        <dbReference type="ARBA" id="ARBA00004141"/>
    </source>
</evidence>
<comment type="caution">
    <text evidence="7">The sequence shown here is derived from an EMBL/GenBank/DDBJ whole genome shotgun (WGS) entry which is preliminary data.</text>
</comment>
<evidence type="ECO:0000256" key="3">
    <source>
        <dbReference type="ARBA" id="ARBA00022989"/>
    </source>
</evidence>
<keyword evidence="2 5" id="KW-0812">Transmembrane</keyword>
<proteinExistence type="predicted"/>
<evidence type="ECO:0000256" key="2">
    <source>
        <dbReference type="ARBA" id="ARBA00022692"/>
    </source>
</evidence>
<keyword evidence="8" id="KW-1185">Reference proteome</keyword>
<keyword evidence="3 5" id="KW-1133">Transmembrane helix</keyword>
<dbReference type="Pfam" id="PF01284">
    <property type="entry name" value="MARVEL"/>
    <property type="match status" value="1"/>
</dbReference>
<dbReference type="PANTHER" id="PTHR37451:SF1">
    <property type="entry name" value="MARVEL DOMAIN-CONTAINING PROTEIN"/>
    <property type="match status" value="1"/>
</dbReference>
<dbReference type="AlphaFoldDB" id="A0AA39UYI2"/>
<evidence type="ECO:0000313" key="7">
    <source>
        <dbReference type="EMBL" id="KAK0508828.1"/>
    </source>
</evidence>
<dbReference type="InterPro" id="IPR008253">
    <property type="entry name" value="Marvel"/>
</dbReference>
<evidence type="ECO:0000256" key="4">
    <source>
        <dbReference type="ARBA" id="ARBA00023136"/>
    </source>
</evidence>
<dbReference type="GO" id="GO:0016020">
    <property type="term" value="C:membrane"/>
    <property type="evidence" value="ECO:0007669"/>
    <property type="project" value="UniProtKB-SubCell"/>
</dbReference>
<gene>
    <name evidence="7" type="ORF">JMJ35_009104</name>
</gene>
<feature type="transmembrane region" description="Helical" evidence="5">
    <location>
        <begin position="41"/>
        <end position="59"/>
    </location>
</feature>
<feature type="domain" description="MARVEL" evidence="6">
    <location>
        <begin position="7"/>
        <end position="146"/>
    </location>
</feature>